<reference evidence="1 2" key="1">
    <citation type="journal article" date="2023" name="Sci. Data">
        <title>Genome assembly of the Korean intertidal mud-creeper Batillaria attramentaria.</title>
        <authorList>
            <person name="Patra A.K."/>
            <person name="Ho P.T."/>
            <person name="Jun S."/>
            <person name="Lee S.J."/>
            <person name="Kim Y."/>
            <person name="Won Y.J."/>
        </authorList>
    </citation>
    <scope>NUCLEOTIDE SEQUENCE [LARGE SCALE GENOMIC DNA]</scope>
    <source>
        <strain evidence="1">Wonlab-2016</strain>
    </source>
</reference>
<keyword evidence="2" id="KW-1185">Reference proteome</keyword>
<evidence type="ECO:0000313" key="2">
    <source>
        <dbReference type="Proteomes" id="UP001519460"/>
    </source>
</evidence>
<evidence type="ECO:0000313" key="1">
    <source>
        <dbReference type="EMBL" id="KAK7502291.1"/>
    </source>
</evidence>
<dbReference type="AlphaFoldDB" id="A0ABD0LT91"/>
<proteinExistence type="predicted"/>
<organism evidence="1 2">
    <name type="scientific">Batillaria attramentaria</name>
    <dbReference type="NCBI Taxonomy" id="370345"/>
    <lineage>
        <taxon>Eukaryota</taxon>
        <taxon>Metazoa</taxon>
        <taxon>Spiralia</taxon>
        <taxon>Lophotrochozoa</taxon>
        <taxon>Mollusca</taxon>
        <taxon>Gastropoda</taxon>
        <taxon>Caenogastropoda</taxon>
        <taxon>Sorbeoconcha</taxon>
        <taxon>Cerithioidea</taxon>
        <taxon>Batillariidae</taxon>
        <taxon>Batillaria</taxon>
    </lineage>
</organism>
<comment type="caution">
    <text evidence="1">The sequence shown here is derived from an EMBL/GenBank/DDBJ whole genome shotgun (WGS) entry which is preliminary data.</text>
</comment>
<sequence>MERGWEVDKSRLREPCLRLMVPLLHSEMKDRALVKEILQSYSPPGCNVLLCRWKVHGSESARKRHEIYEQKPRISWKATINTGAFSNSGECSVQCLAVKL</sequence>
<gene>
    <name evidence="1" type="ORF">BaRGS_00006244</name>
</gene>
<accession>A0ABD0LT91</accession>
<protein>
    <submittedName>
        <fullName evidence="1">Uncharacterized protein</fullName>
    </submittedName>
</protein>
<dbReference type="EMBL" id="JACVVK020000026">
    <property type="protein sequence ID" value="KAK7502291.1"/>
    <property type="molecule type" value="Genomic_DNA"/>
</dbReference>
<dbReference type="Proteomes" id="UP001519460">
    <property type="component" value="Unassembled WGS sequence"/>
</dbReference>
<name>A0ABD0LT91_9CAEN</name>